<dbReference type="InterPro" id="IPR023347">
    <property type="entry name" value="Lysozyme_dom_sf"/>
</dbReference>
<dbReference type="AlphaFoldDB" id="A0A1U9JSH0"/>
<feature type="region of interest" description="Disordered" evidence="5">
    <location>
        <begin position="301"/>
        <end position="334"/>
    </location>
</feature>
<dbReference type="CDD" id="cd00737">
    <property type="entry name" value="lyz_endolysin_autolysin"/>
    <property type="match status" value="1"/>
</dbReference>
<dbReference type="InterPro" id="IPR023346">
    <property type="entry name" value="Lysozyme-like_dom_sf"/>
</dbReference>
<dbReference type="GO" id="GO:0016998">
    <property type="term" value="P:cell wall macromolecule catabolic process"/>
    <property type="evidence" value="ECO:0007669"/>
    <property type="project" value="InterPro"/>
</dbReference>
<dbReference type="PANTHER" id="PTHR38107:SF3">
    <property type="entry name" value="LYSOZYME RRRD-RELATED"/>
    <property type="match status" value="1"/>
</dbReference>
<evidence type="ECO:0000256" key="4">
    <source>
        <dbReference type="RuleBase" id="RU003788"/>
    </source>
</evidence>
<keyword evidence="2 4" id="KW-0081">Bacteriolytic enzyme</keyword>
<gene>
    <name evidence="6" type="ORF">BHV28_00850</name>
</gene>
<organism evidence="6 7">
    <name type="scientific">Candidatus Tokpelaia hoelldobleri</name>
    <dbReference type="NCBI Taxonomy" id="1902579"/>
    <lineage>
        <taxon>Bacteria</taxon>
        <taxon>Pseudomonadati</taxon>
        <taxon>Pseudomonadota</taxon>
        <taxon>Alphaproteobacteria</taxon>
        <taxon>Hyphomicrobiales</taxon>
        <taxon>Candidatus Tokpelaia</taxon>
    </lineage>
</organism>
<keyword evidence="4" id="KW-0378">Hydrolase</keyword>
<dbReference type="Proteomes" id="UP000188912">
    <property type="component" value="Chromosome"/>
</dbReference>
<dbReference type="GO" id="GO:0042742">
    <property type="term" value="P:defense response to bacterium"/>
    <property type="evidence" value="ECO:0007669"/>
    <property type="project" value="UniProtKB-KW"/>
</dbReference>
<dbReference type="GO" id="GO:0031640">
    <property type="term" value="P:killing of cells of another organism"/>
    <property type="evidence" value="ECO:0007669"/>
    <property type="project" value="UniProtKB-KW"/>
</dbReference>
<dbReference type="InterPro" id="IPR033907">
    <property type="entry name" value="Endolysin_autolysin"/>
</dbReference>
<feature type="compositionally biased region" description="Polar residues" evidence="5">
    <location>
        <begin position="311"/>
        <end position="328"/>
    </location>
</feature>
<dbReference type="Pfam" id="PF00959">
    <property type="entry name" value="Phage_lysozyme"/>
    <property type="match status" value="1"/>
</dbReference>
<dbReference type="EMBL" id="CP017315">
    <property type="protein sequence ID" value="AQS40811.1"/>
    <property type="molecule type" value="Genomic_DNA"/>
</dbReference>
<dbReference type="GO" id="GO:0003796">
    <property type="term" value="F:lysozyme activity"/>
    <property type="evidence" value="ECO:0007669"/>
    <property type="project" value="UniProtKB-EC"/>
</dbReference>
<evidence type="ECO:0000256" key="1">
    <source>
        <dbReference type="ARBA" id="ARBA00022529"/>
    </source>
</evidence>
<reference evidence="6 7" key="1">
    <citation type="journal article" date="2010" name="Science">
        <title>Genomic comparison of the ants Camponotus floridanus and Harpegnathos saltator.</title>
        <authorList>
            <person name="Bonasio R."/>
            <person name="Zhang G."/>
            <person name="Ye C."/>
            <person name="Mutti N.S."/>
            <person name="Fang X."/>
            <person name="Qin N."/>
            <person name="Donahue G."/>
            <person name="Yang P."/>
            <person name="Li Q."/>
            <person name="Li C."/>
            <person name="Zhang P."/>
            <person name="Huang Z."/>
            <person name="Berger S.L."/>
            <person name="Reinberg D."/>
            <person name="Wang J."/>
            <person name="Liebig J."/>
        </authorList>
    </citation>
    <scope>NUCLEOTIDE SEQUENCE [LARGE SCALE GENOMIC DNA]</scope>
    <source>
        <strain evidence="6 7">Hsal</strain>
    </source>
</reference>
<accession>A0A1U9JSH0</accession>
<evidence type="ECO:0000256" key="2">
    <source>
        <dbReference type="ARBA" id="ARBA00022638"/>
    </source>
</evidence>
<evidence type="ECO:0000313" key="6">
    <source>
        <dbReference type="EMBL" id="AQS40811.1"/>
    </source>
</evidence>
<proteinExistence type="inferred from homology"/>
<evidence type="ECO:0000256" key="5">
    <source>
        <dbReference type="SAM" id="MobiDB-lite"/>
    </source>
</evidence>
<keyword evidence="4" id="KW-0326">Glycosidase</keyword>
<keyword evidence="3" id="KW-1035">Host cytoplasm</keyword>
<dbReference type="InterPro" id="IPR002196">
    <property type="entry name" value="Glyco_hydro_24"/>
</dbReference>
<sequence>MFDDNNEQWPNRWKKQEQDKALSAFLRGRGKNTLLRLSADALGIPLIDEQQQMPQGLQASGFAPVNEPAGMPENQGRRQSSLSLVVQDEPDHGFQGNAYGQPGNKGGLRAAFEALGDDPRLRQPGYMRRMGGTVGAGWGEDIPDRQGAEYIQSQREFPTFRESAIFPRFETPVLSLLTERRPNSLSFDTSAPMIQQAVFQPQQQQPLYTQNTIFDEEHLPSPQLMMEQDFSQMPYEYGKNGSDVKFGGEKISLGDFGFVPNPEAREEAQVIAIMDEKAIDNNPEKYNGKDTQNTVDWLPKYEPYSGHAHGSGNSDYSPKQGNFNNSAGSEEVGKPTENISKWMKCVEGYSSKGYADGAKGRVSAGYGRNMHKSQMPSFVSRNLANKWLDEDINKAYVAVDELVKVPMTSNERDALASFVYNGGPGMLQKSSVLREFNRGNKQGAIEAWHQYNVGTIDGVKQKIPALSRRREAEINMFQNGEYICPKYGK</sequence>
<dbReference type="PANTHER" id="PTHR38107">
    <property type="match status" value="1"/>
</dbReference>
<protein>
    <recommendedName>
        <fullName evidence="4">Lysozyme</fullName>
        <ecNumber evidence="4">3.2.1.17</ecNumber>
    </recommendedName>
</protein>
<comment type="catalytic activity">
    <reaction evidence="4">
        <text>Hydrolysis of (1-&gt;4)-beta-linkages between N-acetylmuramic acid and N-acetyl-D-glucosamine residues in a peptidoglycan and between N-acetyl-D-glucosamine residues in chitodextrins.</text>
        <dbReference type="EC" id="3.2.1.17"/>
    </reaction>
</comment>
<keyword evidence="1 4" id="KW-0929">Antimicrobial</keyword>
<keyword evidence="7" id="KW-1185">Reference proteome</keyword>
<evidence type="ECO:0000313" key="7">
    <source>
        <dbReference type="Proteomes" id="UP000188912"/>
    </source>
</evidence>
<dbReference type="InterPro" id="IPR051018">
    <property type="entry name" value="Bacteriophage_GH24"/>
</dbReference>
<name>A0A1U9JSH0_9HYPH</name>
<reference evidence="6 7" key="2">
    <citation type="journal article" date="2016" name="Sci. Rep.">
        <title>The genome of Rhizobiales bacteria in predatory ants reveals urease gene functions but no genes for nitrogen fixation.</title>
        <authorList>
            <person name="Neuvonen M.M."/>
            <person name="Tamarit D."/>
            <person name="Naslund K."/>
            <person name="Liebig J."/>
            <person name="Feldhaar H."/>
            <person name="Moran N.A."/>
            <person name="Guy L."/>
            <person name="Andersson S.G."/>
        </authorList>
    </citation>
    <scope>NUCLEOTIDE SEQUENCE [LARGE SCALE GENOMIC DNA]</scope>
    <source>
        <strain evidence="6 7">Hsal</strain>
    </source>
</reference>
<evidence type="ECO:0000256" key="3">
    <source>
        <dbReference type="ARBA" id="ARBA00023200"/>
    </source>
</evidence>
<comment type="similarity">
    <text evidence="4">Belongs to the glycosyl hydrolase 24 family.</text>
</comment>
<dbReference type="GO" id="GO:0009253">
    <property type="term" value="P:peptidoglycan catabolic process"/>
    <property type="evidence" value="ECO:0007669"/>
    <property type="project" value="InterPro"/>
</dbReference>
<dbReference type="SUPFAM" id="SSF53955">
    <property type="entry name" value="Lysozyme-like"/>
    <property type="match status" value="1"/>
</dbReference>
<dbReference type="Gene3D" id="1.10.530.40">
    <property type="match status" value="1"/>
</dbReference>
<dbReference type="EC" id="3.2.1.17" evidence="4"/>
<dbReference type="KEGG" id="thd:BHV28_00850"/>